<organism evidence="3 4">
    <name type="scientific">Dysgonomonas termitidis</name>
    <dbReference type="NCBI Taxonomy" id="1516126"/>
    <lineage>
        <taxon>Bacteria</taxon>
        <taxon>Pseudomonadati</taxon>
        <taxon>Bacteroidota</taxon>
        <taxon>Bacteroidia</taxon>
        <taxon>Bacteroidales</taxon>
        <taxon>Dysgonomonadaceae</taxon>
        <taxon>Dysgonomonas</taxon>
    </lineage>
</organism>
<keyword evidence="1" id="KW-0175">Coiled coil</keyword>
<evidence type="ECO:0000256" key="2">
    <source>
        <dbReference type="SAM" id="Phobius"/>
    </source>
</evidence>
<evidence type="ECO:0000313" key="4">
    <source>
        <dbReference type="Proteomes" id="UP001596023"/>
    </source>
</evidence>
<dbReference type="EMBL" id="JBHSGN010000050">
    <property type="protein sequence ID" value="MFC4673296.1"/>
    <property type="molecule type" value="Genomic_DNA"/>
</dbReference>
<dbReference type="Proteomes" id="UP001596023">
    <property type="component" value="Unassembled WGS sequence"/>
</dbReference>
<sequence length="702" mass="81836">MDNTTKKAIAYSLLAHVKTSGTLSDGPIDIFIPLVKKGLHFMNINKGQYKGESIAEIREIIEKHYSIDIPIPVLKSILKKIANDINKEEKIFKLYQDNSFWIKDYVFEDFDEHIEKSKKEIFVLQDMFKEFCKINNVEYNENSCIIKFIEKNKASISYYLANTKKSNGNDFTVAASFVDYFRKYPQIYAQIRNLYLGSILTCYLDYEPVNANMEVTLLLDTNFIVSLLDLNTQESTHTCNKLLDICLKLGYKFRVLKDTIEETRALLAFKSYNYDKEVITKYINREDIYNACERKKLSSVDLDRISDNLESTLLDKNVITIPNTDKLRNKAKISNEYSILKKYRNTDKAALHDAMALIYVKDLRGKRIRDFEKINCWFVNNAISHDIDNEGIDALLNSEDNGFQPEVIKADDLLNILWLSKPSVNLELANNDLVDMGLTSLVAFTLNESLPKARIIKELDENIQKYRKTNFSDRDVLLLATRIANRQVQNVENLNDLAKKDSNKFADKIKDEARKQEAIEKERAAKFDKLFKDLNDRIVELGERRKRVEENLTIQKDEEVKQKITESQKIIDEKDRKIVQLRKENIQIENKRRKKLSDDYINKELSIWRRKACIWAGICLFIFIAAIIWLVLECRRNLSEVDSKIKEFSQNSSIAGSIAIFMFIVNSFVAKALYDRYHNYSNIENYKKSILIPDDYKPLKDN</sequence>
<gene>
    <name evidence="3" type="ORF">ACFO6W_06300</name>
</gene>
<accession>A0ABV9KUK0</accession>
<protein>
    <submittedName>
        <fullName evidence="3">Uncharacterized protein</fullName>
    </submittedName>
</protein>
<keyword evidence="2" id="KW-1133">Transmembrane helix</keyword>
<keyword evidence="4" id="KW-1185">Reference proteome</keyword>
<dbReference type="RefSeq" id="WP_379994541.1">
    <property type="nucleotide sequence ID" value="NZ_JBHSGN010000050.1"/>
</dbReference>
<evidence type="ECO:0000313" key="3">
    <source>
        <dbReference type="EMBL" id="MFC4673296.1"/>
    </source>
</evidence>
<proteinExistence type="predicted"/>
<keyword evidence="2" id="KW-0812">Transmembrane</keyword>
<feature type="transmembrane region" description="Helical" evidence="2">
    <location>
        <begin position="612"/>
        <end position="632"/>
    </location>
</feature>
<feature type="coiled-coil region" evidence="1">
    <location>
        <begin position="531"/>
        <end position="591"/>
    </location>
</feature>
<name>A0ABV9KUK0_9BACT</name>
<feature type="transmembrane region" description="Helical" evidence="2">
    <location>
        <begin position="652"/>
        <end position="674"/>
    </location>
</feature>
<evidence type="ECO:0000256" key="1">
    <source>
        <dbReference type="SAM" id="Coils"/>
    </source>
</evidence>
<reference evidence="4" key="1">
    <citation type="journal article" date="2019" name="Int. J. Syst. Evol. Microbiol.">
        <title>The Global Catalogue of Microorganisms (GCM) 10K type strain sequencing project: providing services to taxonomists for standard genome sequencing and annotation.</title>
        <authorList>
            <consortium name="The Broad Institute Genomics Platform"/>
            <consortium name="The Broad Institute Genome Sequencing Center for Infectious Disease"/>
            <person name="Wu L."/>
            <person name="Ma J."/>
        </authorList>
    </citation>
    <scope>NUCLEOTIDE SEQUENCE [LARGE SCALE GENOMIC DNA]</scope>
    <source>
        <strain evidence="4">CCUG 66188</strain>
    </source>
</reference>
<keyword evidence="2" id="KW-0472">Membrane</keyword>
<comment type="caution">
    <text evidence="3">The sequence shown here is derived from an EMBL/GenBank/DDBJ whole genome shotgun (WGS) entry which is preliminary data.</text>
</comment>